<dbReference type="PANTHER" id="PTHR35271:SF1">
    <property type="entry name" value="ABC TRANSPORTER, SUBSTRATE-BINDING LIPOPROTEIN"/>
    <property type="match status" value="1"/>
</dbReference>
<name>A0A081BV14_VECG1</name>
<keyword evidence="1" id="KW-1133">Transmembrane helix</keyword>
<keyword evidence="1" id="KW-0812">Transmembrane</keyword>
<gene>
    <name evidence="2" type="ORF">U27_03131</name>
</gene>
<dbReference type="Proteomes" id="UP000030661">
    <property type="component" value="Unassembled WGS sequence"/>
</dbReference>
<evidence type="ECO:0000313" key="3">
    <source>
        <dbReference type="Proteomes" id="UP000030661"/>
    </source>
</evidence>
<reference evidence="2" key="1">
    <citation type="journal article" date="2015" name="PeerJ">
        <title>First genomic representation of candidate bacterial phylum KSB3 points to enhanced environmental sensing as a trigger of wastewater bulking.</title>
        <authorList>
            <person name="Sekiguchi Y."/>
            <person name="Ohashi A."/>
            <person name="Parks D.H."/>
            <person name="Yamauchi T."/>
            <person name="Tyson G.W."/>
            <person name="Hugenholtz P."/>
        </authorList>
    </citation>
    <scope>NUCLEOTIDE SEQUENCE [LARGE SCALE GENOMIC DNA]</scope>
</reference>
<dbReference type="PANTHER" id="PTHR35271">
    <property type="entry name" value="ABC TRANSPORTER, SUBSTRATE-BINDING LIPOPROTEIN-RELATED"/>
    <property type="match status" value="1"/>
</dbReference>
<organism evidence="2">
    <name type="scientific">Vecturithrix granuli</name>
    <dbReference type="NCBI Taxonomy" id="1499967"/>
    <lineage>
        <taxon>Bacteria</taxon>
        <taxon>Candidatus Moduliflexota</taxon>
        <taxon>Candidatus Vecturitrichia</taxon>
        <taxon>Candidatus Vecturitrichales</taxon>
        <taxon>Candidatus Vecturitrichaceae</taxon>
        <taxon>Candidatus Vecturithrix</taxon>
    </lineage>
</organism>
<dbReference type="eggNOG" id="COG2984">
    <property type="taxonomic scope" value="Bacteria"/>
</dbReference>
<protein>
    <submittedName>
        <fullName evidence="2">ABC-type uncharacterized transport system periplasmic component-like protein</fullName>
    </submittedName>
</protein>
<dbReference type="HOGENOM" id="CLU_057483_1_0_0"/>
<dbReference type="Pfam" id="PF04392">
    <property type="entry name" value="ABC_sub_bind"/>
    <property type="match status" value="1"/>
</dbReference>
<evidence type="ECO:0000313" key="2">
    <source>
        <dbReference type="EMBL" id="GAK56169.1"/>
    </source>
</evidence>
<keyword evidence="1" id="KW-0472">Membrane</keyword>
<dbReference type="Gene3D" id="3.40.50.2300">
    <property type="match status" value="2"/>
</dbReference>
<dbReference type="InterPro" id="IPR007487">
    <property type="entry name" value="ABC_transpt-TYRBP-like"/>
</dbReference>
<keyword evidence="3" id="KW-1185">Reference proteome</keyword>
<sequence length="335" mass="37533">MKLKWYRAWVGIGVWFIVMGGFFVRSGETAMYKVMVVMSYDETYPWVQEMKEGIESVLANTAELTYFFMDTQHHPEQGPEKAEKAFALYQQLQPDGVIAADDNAQSMFVVPYLKDKVKTPVMFCGVNAEPEQYGFPATNVSGVLERFHTRESIILAKQLVPSIETFGYILRESASAGLVQLQIEQEAESYLAKYTAFKTPATLKEMMADLEELREQCDLLFVETLSGLLDDQGKSLTDQELIPLILKNFGKPTAGNNAYHVKNGLLCAVIKMGQEQGETAANMLLQAMRGTPISQLPITKNTRGKRLLNVDTMKALDIKPKPHILKGIELITTSE</sequence>
<dbReference type="STRING" id="1499967.U27_03131"/>
<dbReference type="EMBL" id="DF820464">
    <property type="protein sequence ID" value="GAK56169.1"/>
    <property type="molecule type" value="Genomic_DNA"/>
</dbReference>
<proteinExistence type="predicted"/>
<accession>A0A081BV14</accession>
<evidence type="ECO:0000256" key="1">
    <source>
        <dbReference type="SAM" id="Phobius"/>
    </source>
</evidence>
<dbReference type="AlphaFoldDB" id="A0A081BV14"/>
<feature type="transmembrane region" description="Helical" evidence="1">
    <location>
        <begin position="6"/>
        <end position="24"/>
    </location>
</feature>